<dbReference type="InterPro" id="IPR023210">
    <property type="entry name" value="NADP_OxRdtase_dom"/>
</dbReference>
<evidence type="ECO:0000259" key="1">
    <source>
        <dbReference type="Pfam" id="PF00248"/>
    </source>
</evidence>
<proteinExistence type="predicted"/>
<gene>
    <name evidence="2" type="ORF">UFOPK4173_00683</name>
</gene>
<dbReference type="InterPro" id="IPR036812">
    <property type="entry name" value="NAD(P)_OxRdtase_dom_sf"/>
</dbReference>
<dbReference type="InterPro" id="IPR050523">
    <property type="entry name" value="AKR_Detox_Biosynth"/>
</dbReference>
<evidence type="ECO:0000313" key="2">
    <source>
        <dbReference type="EMBL" id="CAB5031668.1"/>
    </source>
</evidence>
<dbReference type="Gene3D" id="3.20.20.100">
    <property type="entry name" value="NADP-dependent oxidoreductase domain"/>
    <property type="match status" value="1"/>
</dbReference>
<dbReference type="AlphaFoldDB" id="A0A6J7RTI7"/>
<dbReference type="GO" id="GO:0005829">
    <property type="term" value="C:cytosol"/>
    <property type="evidence" value="ECO:0007669"/>
    <property type="project" value="TreeGrafter"/>
</dbReference>
<dbReference type="SUPFAM" id="SSF51430">
    <property type="entry name" value="NAD(P)-linked oxidoreductase"/>
    <property type="match status" value="1"/>
</dbReference>
<sequence>MIPQDGTEATTGQPATMRVPAEMPNNRRLGSSELQVGPIAYGCWRLAEGDSVQARGKIEAALDAGWNLIDTADIYGFDGQEGFGRAESLLGEVLTEARALRQQMVLATKGGIRPGVPYDSSPEYLRLACEASLRRLRVDVIDLYQIHRPDTLTHPEELASALMDLHDRQLVREFGLSNVTPTQLGLVQSFLPRPLVCSQPEFSLWNSEAARNGTLDQCIEMGLTPLAWSPLGGGRVSSESAQAQPTPAQQVDSVEQLLSQLAKHYEVAPASIALAFVLGHPAGPIPILGTQRLERIHQAAEALTVKLSRQEWYSLYQAGTGEQLP</sequence>
<feature type="domain" description="NADP-dependent oxidoreductase" evidence="1">
    <location>
        <begin position="38"/>
        <end position="314"/>
    </location>
</feature>
<dbReference type="InterPro" id="IPR020471">
    <property type="entry name" value="AKR"/>
</dbReference>
<dbReference type="GO" id="GO:0016491">
    <property type="term" value="F:oxidoreductase activity"/>
    <property type="evidence" value="ECO:0007669"/>
    <property type="project" value="InterPro"/>
</dbReference>
<dbReference type="PANTHER" id="PTHR43364:SF1">
    <property type="entry name" value="OXIDOREDUCTASE YDHF"/>
    <property type="match status" value="1"/>
</dbReference>
<dbReference type="Pfam" id="PF00248">
    <property type="entry name" value="Aldo_ket_red"/>
    <property type="match status" value="1"/>
</dbReference>
<accession>A0A6J7RTI7</accession>
<name>A0A6J7RTI7_9ZZZZ</name>
<reference evidence="2" key="1">
    <citation type="submission" date="2020-05" db="EMBL/GenBank/DDBJ databases">
        <authorList>
            <person name="Chiriac C."/>
            <person name="Salcher M."/>
            <person name="Ghai R."/>
            <person name="Kavagutti S V."/>
        </authorList>
    </citation>
    <scope>NUCLEOTIDE SEQUENCE</scope>
</reference>
<dbReference type="EMBL" id="CAFBPW010000057">
    <property type="protein sequence ID" value="CAB5031668.1"/>
    <property type="molecule type" value="Genomic_DNA"/>
</dbReference>
<organism evidence="2">
    <name type="scientific">freshwater metagenome</name>
    <dbReference type="NCBI Taxonomy" id="449393"/>
    <lineage>
        <taxon>unclassified sequences</taxon>
        <taxon>metagenomes</taxon>
        <taxon>ecological metagenomes</taxon>
    </lineage>
</organism>
<dbReference type="PRINTS" id="PR00069">
    <property type="entry name" value="ALDKETRDTASE"/>
</dbReference>
<protein>
    <submittedName>
        <fullName evidence="2">Unannotated protein</fullName>
    </submittedName>
</protein>
<dbReference type="PANTHER" id="PTHR43364">
    <property type="entry name" value="NADH-SPECIFIC METHYLGLYOXAL REDUCTASE-RELATED"/>
    <property type="match status" value="1"/>
</dbReference>